<evidence type="ECO:0000256" key="1">
    <source>
        <dbReference type="ARBA" id="ARBA00022676"/>
    </source>
</evidence>
<dbReference type="GO" id="GO:0016757">
    <property type="term" value="F:glycosyltransferase activity"/>
    <property type="evidence" value="ECO:0007669"/>
    <property type="project" value="UniProtKB-KW"/>
</dbReference>
<feature type="non-terminal residue" evidence="3">
    <location>
        <position position="27"/>
    </location>
</feature>
<protein>
    <submittedName>
        <fullName evidence="3">Uncharacterized protein</fullName>
    </submittedName>
</protein>
<gene>
    <name evidence="3" type="ORF">LCGC14_2827490</name>
</gene>
<organism evidence="3">
    <name type="scientific">marine sediment metagenome</name>
    <dbReference type="NCBI Taxonomy" id="412755"/>
    <lineage>
        <taxon>unclassified sequences</taxon>
        <taxon>metagenomes</taxon>
        <taxon>ecological metagenomes</taxon>
    </lineage>
</organism>
<dbReference type="AlphaFoldDB" id="A0A0F8YF40"/>
<sequence length="27" mass="3179">MNPYELIKKKRDGRELSKREISFLIGG</sequence>
<reference evidence="3" key="1">
    <citation type="journal article" date="2015" name="Nature">
        <title>Complex archaea that bridge the gap between prokaryotes and eukaryotes.</title>
        <authorList>
            <person name="Spang A."/>
            <person name="Saw J.H."/>
            <person name="Jorgensen S.L."/>
            <person name="Zaremba-Niedzwiedzka K."/>
            <person name="Martijn J."/>
            <person name="Lind A.E."/>
            <person name="van Eijk R."/>
            <person name="Schleper C."/>
            <person name="Guy L."/>
            <person name="Ettema T.J."/>
        </authorList>
    </citation>
    <scope>NUCLEOTIDE SEQUENCE</scope>
</reference>
<dbReference type="EMBL" id="LAZR01053761">
    <property type="protein sequence ID" value="KKK80037.1"/>
    <property type="molecule type" value="Genomic_DNA"/>
</dbReference>
<accession>A0A0F8YF40</accession>
<dbReference type="SUPFAM" id="SSF47648">
    <property type="entry name" value="Nucleoside phosphorylase/phosphoribosyltransferase N-terminal domain"/>
    <property type="match status" value="1"/>
</dbReference>
<dbReference type="InterPro" id="IPR036320">
    <property type="entry name" value="Glycosyl_Trfase_fam3_N_dom_sf"/>
</dbReference>
<name>A0A0F8YF40_9ZZZZ</name>
<keyword evidence="2" id="KW-0808">Transferase</keyword>
<evidence type="ECO:0000256" key="2">
    <source>
        <dbReference type="ARBA" id="ARBA00022679"/>
    </source>
</evidence>
<comment type="caution">
    <text evidence="3">The sequence shown here is derived from an EMBL/GenBank/DDBJ whole genome shotgun (WGS) entry which is preliminary data.</text>
</comment>
<evidence type="ECO:0000313" key="3">
    <source>
        <dbReference type="EMBL" id="KKK80037.1"/>
    </source>
</evidence>
<keyword evidence="1" id="KW-0328">Glycosyltransferase</keyword>
<dbReference type="Gene3D" id="1.20.970.10">
    <property type="entry name" value="Transferase, Pyrimidine Nucleoside Phosphorylase, Chain C"/>
    <property type="match status" value="1"/>
</dbReference>
<proteinExistence type="predicted"/>